<dbReference type="InterPro" id="IPR016024">
    <property type="entry name" value="ARM-type_fold"/>
</dbReference>
<evidence type="ECO:0000256" key="2">
    <source>
        <dbReference type="SAM" id="MobiDB-lite"/>
    </source>
</evidence>
<dbReference type="InterPro" id="IPR011989">
    <property type="entry name" value="ARM-like"/>
</dbReference>
<dbReference type="STRING" id="215250.A0A316YT27"/>
<evidence type="ECO:0000313" key="4">
    <source>
        <dbReference type="EMBL" id="PWN91828.1"/>
    </source>
</evidence>
<comment type="similarity">
    <text evidence="1">Belongs to the nuclear import and ribosome assembly adapter family.</text>
</comment>
<reference evidence="4 5" key="1">
    <citation type="journal article" date="2018" name="Mol. Biol. Evol.">
        <title>Broad Genomic Sampling Reveals a Smut Pathogenic Ancestry of the Fungal Clade Ustilaginomycotina.</title>
        <authorList>
            <person name="Kijpornyongpan T."/>
            <person name="Mondo S.J."/>
            <person name="Barry K."/>
            <person name="Sandor L."/>
            <person name="Lee J."/>
            <person name="Lipzen A."/>
            <person name="Pangilinan J."/>
            <person name="LaButti K."/>
            <person name="Hainaut M."/>
            <person name="Henrissat B."/>
            <person name="Grigoriev I.V."/>
            <person name="Spatafora J.W."/>
            <person name="Aime M.C."/>
        </authorList>
    </citation>
    <scope>NUCLEOTIDE SEQUENCE [LARGE SCALE GENOMIC DNA]</scope>
    <source>
        <strain evidence="4 5">MCA 4198</strain>
    </source>
</reference>
<dbReference type="OrthoDB" id="288703at2759"/>
<dbReference type="GO" id="GO:0042273">
    <property type="term" value="P:ribosomal large subunit biogenesis"/>
    <property type="evidence" value="ECO:0007669"/>
    <property type="project" value="TreeGrafter"/>
</dbReference>
<feature type="region of interest" description="Disordered" evidence="2">
    <location>
        <begin position="288"/>
        <end position="310"/>
    </location>
</feature>
<dbReference type="PANTHER" id="PTHR13347:SF1">
    <property type="entry name" value="HEAT REPEAT-CONTAINING PROTEIN 3"/>
    <property type="match status" value="1"/>
</dbReference>
<feature type="compositionally biased region" description="Polar residues" evidence="2">
    <location>
        <begin position="288"/>
        <end position="301"/>
    </location>
</feature>
<dbReference type="GO" id="GO:0051082">
    <property type="term" value="F:unfolded protein binding"/>
    <property type="evidence" value="ECO:0007669"/>
    <property type="project" value="TreeGrafter"/>
</dbReference>
<dbReference type="SUPFAM" id="SSF48371">
    <property type="entry name" value="ARM repeat"/>
    <property type="match status" value="1"/>
</dbReference>
<feature type="region of interest" description="Disordered" evidence="2">
    <location>
        <begin position="805"/>
        <end position="828"/>
    </location>
</feature>
<dbReference type="RefSeq" id="XP_025379026.1">
    <property type="nucleotide sequence ID" value="XM_025525687.1"/>
</dbReference>
<gene>
    <name evidence="4" type="ORF">FA10DRAFT_76285</name>
</gene>
<dbReference type="GO" id="GO:0006606">
    <property type="term" value="P:protein import into nucleus"/>
    <property type="evidence" value="ECO:0007669"/>
    <property type="project" value="TreeGrafter"/>
</dbReference>
<feature type="domain" description="SYO1-like TPR repeats" evidence="3">
    <location>
        <begin position="625"/>
        <end position="969"/>
    </location>
</feature>
<dbReference type="Proteomes" id="UP000245768">
    <property type="component" value="Unassembled WGS sequence"/>
</dbReference>
<feature type="compositionally biased region" description="Acidic residues" evidence="2">
    <location>
        <begin position="545"/>
        <end position="577"/>
    </location>
</feature>
<name>A0A316YT27_9BASI</name>
<dbReference type="Gene3D" id="1.25.10.10">
    <property type="entry name" value="Leucine-rich Repeat Variant"/>
    <property type="match status" value="1"/>
</dbReference>
<dbReference type="AlphaFoldDB" id="A0A316YT27"/>
<feature type="region of interest" description="Disordered" evidence="2">
    <location>
        <begin position="538"/>
        <end position="610"/>
    </location>
</feature>
<dbReference type="InterPro" id="IPR057990">
    <property type="entry name" value="TPR_SYO1"/>
</dbReference>
<sequence>MPKSRFNAARERARATRHNPLQRAARQGATSEGGLQAVISGGTGDVQEAVIPILNHLPLPSSSKPSASTDGDIFWALTSLTTLLSHKPSRAKLLAPQHDVVARVLHVLSSPASHDKIEIQMAASGCLRNICVEAGHKARKTLENKGATQIILEQINAIAGTLGLVEGAKREEAKSVKPTVEAQAPEKPFEEMNKKEKRHYNKAKARMAEEGGNDAAAAAEAMEPDDDDEAAAIACNHLSNLVTVLWCLVEVSPRSLEACDAAAPSLASIFCGAVAQSVEALQSLSNASANGATNHNGQASKSVGEKDREKRNEAVVEAGLACLNALLALSDSDASFSAALAGISQQELRAATREQASSAKRRARAKGVVIADGDNGTDATQQAGMKNLGALSSAVILLKVALDSTAALSTAQAESLKRQAVSLGLVSLATLRNVQSSLPRSLREVIKFGLPASAGGATIVIKVFEEQYGLPCLLQVLQSARAREVKALLDGYTFRETAGDEAEAEQTSKSRRASEELHNIELALEVLAEVVGDLEAWKKSRSQEQDDDDDDDDDDNDDGEKESMELDEEMMFDDETGADSGSATGDDREDGMMATDEGEEEQQQQQQSQTSFAKTPIACFLTLEVVELLLALSSPSDQISDSYPGQESNALASGLRSISTRAISVLHNAFLVLATAAPPPPSQPITSASGQAKKDNFLAWLSGASVQTIWHEAWIWSFELAARVASTPAVAASEGDLEEASQGRATVEACLGILWSLSRCFEDAPLHDALCLAPSEFPDKTSAARNGMGVVASMIAAYRSTKGATTPAKDVVSEPEGDAASMTTSSSSSDGLRVSALGTLSALLRRPTLDAETHRSVTSFLVDVVDAVPVQGSGSGSGGDAKAISLGFASQTSPDGLVVALNGLIDTFADETKPWDASYKVCKVGPRLKGTMTRVKAVVKSIDKRKTPRLRAMMEETAENALAFVQYRDGLA</sequence>
<protein>
    <recommendedName>
        <fullName evidence="3">SYO1-like TPR repeats domain-containing protein</fullName>
    </recommendedName>
</protein>
<evidence type="ECO:0000259" key="3">
    <source>
        <dbReference type="Pfam" id="PF25567"/>
    </source>
</evidence>
<dbReference type="InterPro" id="IPR052616">
    <property type="entry name" value="SYO1-like"/>
</dbReference>
<dbReference type="GeneID" id="37047603"/>
<evidence type="ECO:0000256" key="1">
    <source>
        <dbReference type="ARBA" id="ARBA00049983"/>
    </source>
</evidence>
<accession>A0A316YT27</accession>
<dbReference type="EMBL" id="KZ819635">
    <property type="protein sequence ID" value="PWN91828.1"/>
    <property type="molecule type" value="Genomic_DNA"/>
</dbReference>
<dbReference type="InParanoid" id="A0A316YT27"/>
<organism evidence="4 5">
    <name type="scientific">Acaromyces ingoldii</name>
    <dbReference type="NCBI Taxonomy" id="215250"/>
    <lineage>
        <taxon>Eukaryota</taxon>
        <taxon>Fungi</taxon>
        <taxon>Dikarya</taxon>
        <taxon>Basidiomycota</taxon>
        <taxon>Ustilaginomycotina</taxon>
        <taxon>Exobasidiomycetes</taxon>
        <taxon>Exobasidiales</taxon>
        <taxon>Cryptobasidiaceae</taxon>
        <taxon>Acaromyces</taxon>
    </lineage>
</organism>
<dbReference type="PANTHER" id="PTHR13347">
    <property type="entry name" value="HEAT REPEAT-CONTAINING PROTEIN 3"/>
    <property type="match status" value="1"/>
</dbReference>
<feature type="region of interest" description="Disordered" evidence="2">
    <location>
        <begin position="1"/>
        <end position="37"/>
    </location>
</feature>
<dbReference type="Pfam" id="PF25567">
    <property type="entry name" value="TPR_SYO1"/>
    <property type="match status" value="1"/>
</dbReference>
<keyword evidence="5" id="KW-1185">Reference proteome</keyword>
<evidence type="ECO:0000313" key="5">
    <source>
        <dbReference type="Proteomes" id="UP000245768"/>
    </source>
</evidence>
<proteinExistence type="inferred from homology"/>